<protein>
    <submittedName>
        <fullName evidence="1">Uncharacterized protein</fullName>
    </submittedName>
</protein>
<dbReference type="EMBL" id="VEVO01000020">
    <property type="protein sequence ID" value="KAF0024978.1"/>
    <property type="molecule type" value="Genomic_DNA"/>
</dbReference>
<accession>A0A6A4RYI5</accession>
<organism evidence="1 2">
    <name type="scientific">Scophthalmus maximus</name>
    <name type="common">Turbot</name>
    <name type="synonym">Psetta maxima</name>
    <dbReference type="NCBI Taxonomy" id="52904"/>
    <lineage>
        <taxon>Eukaryota</taxon>
        <taxon>Metazoa</taxon>
        <taxon>Chordata</taxon>
        <taxon>Craniata</taxon>
        <taxon>Vertebrata</taxon>
        <taxon>Euteleostomi</taxon>
        <taxon>Actinopterygii</taxon>
        <taxon>Neopterygii</taxon>
        <taxon>Teleostei</taxon>
        <taxon>Neoteleostei</taxon>
        <taxon>Acanthomorphata</taxon>
        <taxon>Carangaria</taxon>
        <taxon>Pleuronectiformes</taxon>
        <taxon>Pleuronectoidei</taxon>
        <taxon>Scophthalmidae</taxon>
        <taxon>Scophthalmus</taxon>
    </lineage>
</organism>
<comment type="caution">
    <text evidence="1">The sequence shown here is derived from an EMBL/GenBank/DDBJ whole genome shotgun (WGS) entry which is preliminary data.</text>
</comment>
<dbReference type="Proteomes" id="UP000438429">
    <property type="component" value="Unassembled WGS sequence"/>
</dbReference>
<sequence length="87" mass="10111">MCSFYRGTIESILTSCITVWYGSCTSSNRKTLQRICLKPLLNVPCPSRQRQMLTELRLRPEQDLHSRRSVKVCELTFSYVQVLVDIL</sequence>
<name>A0A6A4RYI5_SCOMX</name>
<evidence type="ECO:0000313" key="2">
    <source>
        <dbReference type="Proteomes" id="UP000438429"/>
    </source>
</evidence>
<gene>
    <name evidence="1" type="ORF">F2P81_021859</name>
</gene>
<evidence type="ECO:0000313" key="1">
    <source>
        <dbReference type="EMBL" id="KAF0024978.1"/>
    </source>
</evidence>
<dbReference type="AlphaFoldDB" id="A0A6A4RYI5"/>
<proteinExistence type="predicted"/>
<reference evidence="1 2" key="1">
    <citation type="submission" date="2019-06" db="EMBL/GenBank/DDBJ databases">
        <title>Draft genomes of female and male turbot (Scophthalmus maximus).</title>
        <authorList>
            <person name="Xu H."/>
            <person name="Xu X.-W."/>
            <person name="Shao C."/>
            <person name="Chen S."/>
        </authorList>
    </citation>
    <scope>NUCLEOTIDE SEQUENCE [LARGE SCALE GENOMIC DNA]</scope>
    <source>
        <strain evidence="1">Ysfricsl-2016a</strain>
        <tissue evidence="1">Blood</tissue>
    </source>
</reference>